<proteinExistence type="predicted"/>
<accession>A0A2W5Q6L8</accession>
<dbReference type="AlphaFoldDB" id="A0A2W5Q6L8"/>
<dbReference type="Proteomes" id="UP000249185">
    <property type="component" value="Unassembled WGS sequence"/>
</dbReference>
<name>A0A2W5Q6L8_RHOSU</name>
<reference evidence="1 2" key="1">
    <citation type="submission" date="2017-08" db="EMBL/GenBank/DDBJ databases">
        <title>Infants hospitalized years apart are colonized by the same room-sourced microbial strains.</title>
        <authorList>
            <person name="Brooks B."/>
            <person name="Olm M.R."/>
            <person name="Firek B.A."/>
            <person name="Baker R."/>
            <person name="Thomas B.C."/>
            <person name="Morowitz M.J."/>
            <person name="Banfield J.F."/>
        </authorList>
    </citation>
    <scope>NUCLEOTIDE SEQUENCE [LARGE SCALE GENOMIC DNA]</scope>
    <source>
        <strain evidence="1">S2_005_002_R2_34</strain>
    </source>
</reference>
<evidence type="ECO:0000313" key="1">
    <source>
        <dbReference type="EMBL" id="PZQ47040.1"/>
    </source>
</evidence>
<gene>
    <name evidence="1" type="ORF">DI556_18820</name>
</gene>
<comment type="caution">
    <text evidence="1">The sequence shown here is derived from an EMBL/GenBank/DDBJ whole genome shotgun (WGS) entry which is preliminary data.</text>
</comment>
<organism evidence="1 2">
    <name type="scientific">Rhodovulum sulfidophilum</name>
    <name type="common">Rhodobacter sulfidophilus</name>
    <dbReference type="NCBI Taxonomy" id="35806"/>
    <lineage>
        <taxon>Bacteria</taxon>
        <taxon>Pseudomonadati</taxon>
        <taxon>Pseudomonadota</taxon>
        <taxon>Alphaproteobacteria</taxon>
        <taxon>Rhodobacterales</taxon>
        <taxon>Paracoccaceae</taxon>
        <taxon>Rhodovulum</taxon>
    </lineage>
</organism>
<dbReference type="EMBL" id="QFPW01000019">
    <property type="protein sequence ID" value="PZQ47040.1"/>
    <property type="molecule type" value="Genomic_DNA"/>
</dbReference>
<protein>
    <submittedName>
        <fullName evidence="1">Uncharacterized protein</fullName>
    </submittedName>
</protein>
<evidence type="ECO:0000313" key="2">
    <source>
        <dbReference type="Proteomes" id="UP000249185"/>
    </source>
</evidence>
<sequence length="421" mass="46623">MKILAVYVSDSGDLDKFESDSEPSLSDPTVTGPYELTSGRTLNLFENPPAGRSSWVSKAMDVSDLNRIGIVLSGIGLHKATLGGGANPDLPFARFMSWLRGEFLELIPTIGSALEAGFDLAERIANADPDRNCLGPLFVFKRDLNGGDLILAALRANRSLEMEFSPEDSEPVNVTGTCGRPRYRARLRAILDERLEFDLGVTSSVKERSPEVTLSNVTSECAQPSPIRIWVARRETVCRLVPKTRFQALDYVFSIGDTEIRAEAADLAVTLPVTRLDPANPIEGETTRDETVRVRCRVDAQGHLEIRCPPTAGNFSLPVSVALRNQNDQARVHERRVHIVTEDVEGNAAYDAYSSCMAKRAERMIREILQIKQVVWEIPTDPRPVEAIRMMEQLKALHATTRTLTRAVSAIGRGRLDDRRT</sequence>